<dbReference type="Gene3D" id="1.20.120.790">
    <property type="entry name" value="Heat shock protein 90, C-terminal domain"/>
    <property type="match status" value="1"/>
</dbReference>
<organism evidence="11 12">
    <name type="scientific">Geoalkalibacter subterraneus</name>
    <dbReference type="NCBI Taxonomy" id="483547"/>
    <lineage>
        <taxon>Bacteria</taxon>
        <taxon>Pseudomonadati</taxon>
        <taxon>Thermodesulfobacteriota</taxon>
        <taxon>Desulfuromonadia</taxon>
        <taxon>Desulfuromonadales</taxon>
        <taxon>Geoalkalibacteraceae</taxon>
        <taxon>Geoalkalibacter</taxon>
    </lineage>
</organism>
<accession>A0A0B5FQU0</accession>
<keyword evidence="12" id="KW-1185">Reference proteome</keyword>
<feature type="binding site" evidence="10">
    <location>
        <position position="173"/>
    </location>
    <ligand>
        <name>ATP</name>
        <dbReference type="ChEBI" id="CHEBI:30616"/>
    </ligand>
</feature>
<dbReference type="PROSITE" id="PS00298">
    <property type="entry name" value="HSP90"/>
    <property type="match status" value="1"/>
</dbReference>
<dbReference type="PANTHER" id="PTHR11528">
    <property type="entry name" value="HEAT SHOCK PROTEIN 90 FAMILY MEMBER"/>
    <property type="match status" value="1"/>
</dbReference>
<keyword evidence="2" id="KW-0963">Cytoplasm</keyword>
<protein>
    <recommendedName>
        <fullName evidence="7">Chaperone protein HtpG</fullName>
    </recommendedName>
    <alternativeName>
        <fullName evidence="6">Chaperone protein htpG</fullName>
    </alternativeName>
    <alternativeName>
        <fullName evidence="8 9">Heat shock protein HtpG</fullName>
    </alternativeName>
</protein>
<dbReference type="SUPFAM" id="SSF110942">
    <property type="entry name" value="HSP90 C-terminal domain"/>
    <property type="match status" value="1"/>
</dbReference>
<comment type="similarity">
    <text evidence="1">Belongs to the heat shock protein 90 family.</text>
</comment>
<feature type="binding site" evidence="10">
    <location>
        <position position="320"/>
    </location>
    <ligand>
        <name>ATP</name>
        <dbReference type="ChEBI" id="CHEBI:30616"/>
    </ligand>
</feature>
<feature type="binding site" evidence="10">
    <location>
        <position position="37"/>
    </location>
    <ligand>
        <name>ATP</name>
        <dbReference type="ChEBI" id="CHEBI:30616"/>
    </ligand>
</feature>
<dbReference type="InterPro" id="IPR036890">
    <property type="entry name" value="HATPase_C_sf"/>
</dbReference>
<dbReference type="GO" id="GO:0140662">
    <property type="term" value="F:ATP-dependent protein folding chaperone"/>
    <property type="evidence" value="ECO:0007669"/>
    <property type="project" value="InterPro"/>
</dbReference>
<dbReference type="RefSeq" id="WP_040200107.1">
    <property type="nucleotide sequence ID" value="NZ_CP010311.1"/>
</dbReference>
<dbReference type="InterPro" id="IPR020568">
    <property type="entry name" value="Ribosomal_Su5_D2-typ_SF"/>
</dbReference>
<dbReference type="InterPro" id="IPR037196">
    <property type="entry name" value="HSP90_C"/>
</dbReference>
<dbReference type="Pfam" id="PF00183">
    <property type="entry name" value="HSP90"/>
    <property type="match status" value="1"/>
</dbReference>
<evidence type="ECO:0000256" key="2">
    <source>
        <dbReference type="ARBA" id="ARBA00022490"/>
    </source>
</evidence>
<dbReference type="Pfam" id="PF13589">
    <property type="entry name" value="HATPase_c_3"/>
    <property type="match status" value="1"/>
</dbReference>
<dbReference type="GO" id="GO:0005524">
    <property type="term" value="F:ATP binding"/>
    <property type="evidence" value="ECO:0007669"/>
    <property type="project" value="UniProtKB-KW"/>
</dbReference>
<keyword evidence="5" id="KW-0143">Chaperone</keyword>
<dbReference type="InterPro" id="IPR001404">
    <property type="entry name" value="Hsp90_fam"/>
</dbReference>
<evidence type="ECO:0000256" key="6">
    <source>
        <dbReference type="ARBA" id="ARBA00067988"/>
    </source>
</evidence>
<keyword evidence="3 10" id="KW-0547">Nucleotide-binding</keyword>
<dbReference type="PRINTS" id="PR00775">
    <property type="entry name" value="HEATSHOCK90"/>
</dbReference>
<dbReference type="GO" id="GO:0016887">
    <property type="term" value="F:ATP hydrolysis activity"/>
    <property type="evidence" value="ECO:0007669"/>
    <property type="project" value="InterPro"/>
</dbReference>
<feature type="binding site" evidence="10">
    <location>
        <position position="41"/>
    </location>
    <ligand>
        <name>ATP</name>
        <dbReference type="ChEBI" id="CHEBI:30616"/>
    </ligand>
</feature>
<dbReference type="Proteomes" id="UP000035036">
    <property type="component" value="Chromosome"/>
</dbReference>
<proteinExistence type="inferred from homology"/>
<dbReference type="SUPFAM" id="SSF54211">
    <property type="entry name" value="Ribosomal protein S5 domain 2-like"/>
    <property type="match status" value="1"/>
</dbReference>
<gene>
    <name evidence="11" type="ORF">GSUB_07850</name>
</gene>
<evidence type="ECO:0000256" key="7">
    <source>
        <dbReference type="ARBA" id="ARBA00070675"/>
    </source>
</evidence>
<reference evidence="11 12" key="1">
    <citation type="journal article" date="2015" name="Genome Announc.">
        <title>Genomes of Geoalkalibacter ferrihydriticus Z-0531T and Geoalkalibacter subterraneus Red1T, Two Haloalkaliphilic Metal-Reducing Deltaproteobacteria.</title>
        <authorList>
            <person name="Badalamenti J.P."/>
            <person name="Krajmalnik-Brown R."/>
            <person name="Torres C.I."/>
            <person name="Bond D.R."/>
        </authorList>
    </citation>
    <scope>NUCLEOTIDE SEQUENCE [LARGE SCALE GENOMIC DNA]</scope>
    <source>
        <strain evidence="11 12">Red1</strain>
    </source>
</reference>
<evidence type="ECO:0000256" key="10">
    <source>
        <dbReference type="PIRSR" id="PIRSR002583-1"/>
    </source>
</evidence>
<dbReference type="Gene3D" id="3.40.50.11260">
    <property type="match status" value="1"/>
</dbReference>
<sequence>MSEKEQVEKGTISIHTENIFPIIKKWLYSDHEIFLRELVSNAVDAIHKLQHVNVIEGLQIADDYAIDISVDKDAGTLTVKDNGIGMTADEIRKYINQIAFSSAEEFVQKFKDIEDKNQIIGHFGLGFYSSFMVADKVEIRSRSYQKDAAGAHWSCDGTTSYELEEVDKEDRGTEVILHLSKDEKDYLEPSRIREILKKYCNFLPVPIRLAGDVVNDSEPLWIRSASEIKDEEYVEFYRKLYPLSDDPLFWIHLNIDFPFNLKGILYFPRLSTEFDVTKSHIKLYCNQVFVSDNCPELIPEFLTPLQGCLDAPDLPLNVSRSYLQNEPQVRKIREVISGRVASKIVDLAKQDRDQFAEIWDNIHTFVKYGMMRDDKFFDKVKDQVIFRTTAENKYTTLPEYLERNKERHENKMFYANDEAAQATYLRMFKNQGLEALILDAMIDSHFIQFLEMKQKGVTFERVDADVTQNLIDEDQGSKLVEGEDEKTADEKIKTAFEELLGEKKGMTVRVESLKDPSVPAMVLLSEHTRRFKEMTRMMGKELGDAMEEYTLLLNKNNPVVKKIRAMKEEGRQEDARLLGQQIYDLAMLSHKAFDKEQMEDFLERSNKILEMVGTAEK</sequence>
<dbReference type="OrthoDB" id="9802640at2"/>
<dbReference type="EMBL" id="CP010311">
    <property type="protein sequence ID" value="AJF06475.1"/>
    <property type="molecule type" value="Genomic_DNA"/>
</dbReference>
<dbReference type="KEGG" id="gsb:GSUB_07850"/>
<feature type="binding site" evidence="10">
    <location>
        <position position="86"/>
    </location>
    <ligand>
        <name>ATP</name>
        <dbReference type="ChEBI" id="CHEBI:30616"/>
    </ligand>
</feature>
<dbReference type="STRING" id="483547.GSUB_07850"/>
<dbReference type="Gene3D" id="3.30.230.80">
    <property type="match status" value="1"/>
</dbReference>
<evidence type="ECO:0000256" key="8">
    <source>
        <dbReference type="ARBA" id="ARBA00079544"/>
    </source>
</evidence>
<dbReference type="FunFam" id="3.30.565.10:FF:000076">
    <property type="entry name" value="Molecular chaperone HtpG"/>
    <property type="match status" value="1"/>
</dbReference>
<dbReference type="SUPFAM" id="SSF55874">
    <property type="entry name" value="ATPase domain of HSP90 chaperone/DNA topoisomerase II/histidine kinase"/>
    <property type="match status" value="1"/>
</dbReference>
<evidence type="ECO:0000256" key="1">
    <source>
        <dbReference type="ARBA" id="ARBA00008239"/>
    </source>
</evidence>
<dbReference type="InterPro" id="IPR019805">
    <property type="entry name" value="Heat_shock_protein_90_CS"/>
</dbReference>
<dbReference type="GO" id="GO:0051082">
    <property type="term" value="F:unfolded protein binding"/>
    <property type="evidence" value="ECO:0007669"/>
    <property type="project" value="InterPro"/>
</dbReference>
<keyword evidence="4 10" id="KW-0067">ATP-binding</keyword>
<dbReference type="PIRSF" id="PIRSF002583">
    <property type="entry name" value="Hsp90"/>
    <property type="match status" value="1"/>
</dbReference>
<dbReference type="Gene3D" id="3.30.565.10">
    <property type="entry name" value="Histidine kinase-like ATPase, C-terminal domain"/>
    <property type="match status" value="1"/>
</dbReference>
<dbReference type="FunFam" id="3.30.230.80:FF:000008">
    <property type="entry name" value="Molecular chaperone HtpG"/>
    <property type="match status" value="1"/>
</dbReference>
<evidence type="ECO:0000313" key="11">
    <source>
        <dbReference type="EMBL" id="AJF06475.1"/>
    </source>
</evidence>
<dbReference type="InterPro" id="IPR020575">
    <property type="entry name" value="Hsp90_N"/>
</dbReference>
<evidence type="ECO:0000313" key="12">
    <source>
        <dbReference type="Proteomes" id="UP000035036"/>
    </source>
</evidence>
<name>A0A0B5FQU0_9BACT</name>
<feature type="binding site" evidence="10">
    <location>
        <position position="81"/>
    </location>
    <ligand>
        <name>ATP</name>
        <dbReference type="ChEBI" id="CHEBI:30616"/>
    </ligand>
</feature>
<dbReference type="CDD" id="cd16927">
    <property type="entry name" value="HATPase_Hsp90-like"/>
    <property type="match status" value="1"/>
</dbReference>
<evidence type="ECO:0000256" key="9">
    <source>
        <dbReference type="ARBA" id="ARBA00080411"/>
    </source>
</evidence>
<dbReference type="NCBIfam" id="NF003555">
    <property type="entry name" value="PRK05218.1"/>
    <property type="match status" value="1"/>
</dbReference>
<dbReference type="HOGENOM" id="CLU_006684_3_2_7"/>
<dbReference type="AlphaFoldDB" id="A0A0B5FQU0"/>
<evidence type="ECO:0000256" key="5">
    <source>
        <dbReference type="ARBA" id="ARBA00023186"/>
    </source>
</evidence>
<evidence type="ECO:0000256" key="4">
    <source>
        <dbReference type="ARBA" id="ARBA00022840"/>
    </source>
</evidence>
<evidence type="ECO:0000256" key="3">
    <source>
        <dbReference type="ARBA" id="ARBA00022741"/>
    </source>
</evidence>